<dbReference type="AlphaFoldDB" id="A0A346NI10"/>
<protein>
    <submittedName>
        <fullName evidence="2">Uncharacterized protein</fullName>
    </submittedName>
</protein>
<feature type="region of interest" description="Disordered" evidence="1">
    <location>
        <begin position="1"/>
        <end position="20"/>
    </location>
</feature>
<sequence length="263" mass="28124">MTTEASFYAPKLGHRQPSHHHPIPALRYRRWTSWGGSVLVHGIIAAVVIFRGVPPTLPLPSSQQPSPGVLKARLFPSSRVPREPRPAPTQTPLPAPTLDAAGPGVQAITTNTSPLPASGAAKLPSPDKVQPPATASPSNINTSAASSGEPAPSGYKNHMHQFLQQEAQAKDRELGRSAARDFARSHHTVPLKDNRKGRPQAPLTRAPKVRVNCTTALNKTLTVLSTFTGGRLDCSEPSSYADDYINKRVADHSTQPAQPPAKN</sequence>
<evidence type="ECO:0000313" key="2">
    <source>
        <dbReference type="EMBL" id="AXR05167.1"/>
    </source>
</evidence>
<feature type="region of interest" description="Disordered" evidence="1">
    <location>
        <begin position="183"/>
        <end position="207"/>
    </location>
</feature>
<accession>A0A346NI10</accession>
<feature type="compositionally biased region" description="Low complexity" evidence="1">
    <location>
        <begin position="143"/>
        <end position="154"/>
    </location>
</feature>
<keyword evidence="3" id="KW-1185">Reference proteome</keyword>
<feature type="region of interest" description="Disordered" evidence="1">
    <location>
        <begin position="77"/>
        <end position="156"/>
    </location>
</feature>
<feature type="compositionally biased region" description="Basic and acidic residues" evidence="1">
    <location>
        <begin position="183"/>
        <end position="196"/>
    </location>
</feature>
<dbReference type="Proteomes" id="UP000262073">
    <property type="component" value="Chromosome"/>
</dbReference>
<gene>
    <name evidence="2" type="ORF">D0Y50_01535</name>
</gene>
<evidence type="ECO:0000313" key="3">
    <source>
        <dbReference type="Proteomes" id="UP000262073"/>
    </source>
</evidence>
<dbReference type="EMBL" id="CP031769">
    <property type="protein sequence ID" value="AXR05167.1"/>
    <property type="molecule type" value="Genomic_DNA"/>
</dbReference>
<dbReference type="KEGG" id="salm:D0Y50_01535"/>
<feature type="compositionally biased region" description="Polar residues" evidence="1">
    <location>
        <begin position="133"/>
        <end position="142"/>
    </location>
</feature>
<reference evidence="2 3" key="1">
    <citation type="submission" date="2018-08" db="EMBL/GenBank/DDBJ databases">
        <title>Salinimonas sediminis sp. nov., a piezophilic bacterium isolated from a deep-sea sediment sample from the New Britain Trench.</title>
        <authorList>
            <person name="Cao J."/>
        </authorList>
    </citation>
    <scope>NUCLEOTIDE SEQUENCE [LARGE SCALE GENOMIC DNA]</scope>
    <source>
        <strain evidence="2 3">N102</strain>
    </source>
</reference>
<dbReference type="OrthoDB" id="6329672at2"/>
<evidence type="ECO:0000256" key="1">
    <source>
        <dbReference type="SAM" id="MobiDB-lite"/>
    </source>
</evidence>
<name>A0A346NI10_9ALTE</name>
<feature type="compositionally biased region" description="Pro residues" evidence="1">
    <location>
        <begin position="86"/>
        <end position="95"/>
    </location>
</feature>
<proteinExistence type="predicted"/>
<dbReference type="RefSeq" id="WP_108565719.1">
    <property type="nucleotide sequence ID" value="NZ_CP031769.1"/>
</dbReference>
<organism evidence="2 3">
    <name type="scientific">Salinimonas sediminis</name>
    <dbReference type="NCBI Taxonomy" id="2303538"/>
    <lineage>
        <taxon>Bacteria</taxon>
        <taxon>Pseudomonadati</taxon>
        <taxon>Pseudomonadota</taxon>
        <taxon>Gammaproteobacteria</taxon>
        <taxon>Alteromonadales</taxon>
        <taxon>Alteromonadaceae</taxon>
        <taxon>Alteromonas/Salinimonas group</taxon>
        <taxon>Salinimonas</taxon>
    </lineage>
</organism>